<protein>
    <submittedName>
        <fullName evidence="4">Phage major capsid protein</fullName>
    </submittedName>
</protein>
<reference evidence="4" key="1">
    <citation type="submission" date="2022-04" db="EMBL/GenBank/DDBJ databases">
        <title>Draft genome sequences of lactic acid bacteria (LAB) strains involved in meat spoilage.</title>
        <authorList>
            <person name="Palevich N."/>
        </authorList>
    </citation>
    <scope>NUCLEOTIDE SEQUENCE</scope>
    <source>
        <strain evidence="4">9-14</strain>
    </source>
</reference>
<dbReference type="AlphaFoldDB" id="A0AAW8RCB7"/>
<dbReference type="RefSeq" id="WP_311780215.1">
    <property type="nucleotide sequence ID" value="NZ_JALRMQ010000001.1"/>
</dbReference>
<feature type="region of interest" description="Disordered" evidence="2">
    <location>
        <begin position="372"/>
        <end position="403"/>
    </location>
</feature>
<sequence>MGMKNKDVKNNVLNKERVAIFNALKNGTEEEQQSAVSDLFSSIEKNVMESATKQIDTNNHQMNDAQILVDRGVRKALTNDERKYFNAVIDNGGFENLNEVFPETIIEDTMSNLHRNHVLLQYVDIKDTAALAKYIFAKPTKATAFWGDICDDIREMIKNGFQIIDAVSHKLSGYIPVCKGMLELGPEWLAAYVIECMDEAMSFSLEMAVISGDGKQKPVGMTRALTGVVDGVHPAKAKIEMKDLEPKSLGKVMAKFARNETLNGEMLFIIHPATYWEVVFPTFAIRDSNGNWVLDRLPIGAKIIPSYAADEGDAIMGVGKNYFLGVSGKARIDRYDQTLAIEDMDLFIAKFYGYGQPKDENAFEVLDISKVGAEETPTEPETKQLKTEEADETKDTEKKSTKK</sequence>
<dbReference type="InterPro" id="IPR054612">
    <property type="entry name" value="Phage_capsid-like_C"/>
</dbReference>
<organism evidence="4 5">
    <name type="scientific">Carnobacterium divergens</name>
    <name type="common">Lactobacillus divergens</name>
    <dbReference type="NCBI Taxonomy" id="2748"/>
    <lineage>
        <taxon>Bacteria</taxon>
        <taxon>Bacillati</taxon>
        <taxon>Bacillota</taxon>
        <taxon>Bacilli</taxon>
        <taxon>Lactobacillales</taxon>
        <taxon>Carnobacteriaceae</taxon>
        <taxon>Carnobacterium</taxon>
    </lineage>
</organism>
<comment type="subcellular location">
    <subcellularLocation>
        <location evidence="1">Virion</location>
    </subcellularLocation>
</comment>
<dbReference type="EMBL" id="JALRMR010000004">
    <property type="protein sequence ID" value="MDT1973781.1"/>
    <property type="molecule type" value="Genomic_DNA"/>
</dbReference>
<dbReference type="Proteomes" id="UP001249945">
    <property type="component" value="Unassembled WGS sequence"/>
</dbReference>
<evidence type="ECO:0000256" key="1">
    <source>
        <dbReference type="ARBA" id="ARBA00004328"/>
    </source>
</evidence>
<accession>A0AAW8RCB7</accession>
<evidence type="ECO:0000313" key="5">
    <source>
        <dbReference type="Proteomes" id="UP001249945"/>
    </source>
</evidence>
<gene>
    <name evidence="4" type="ORF">MX635_05150</name>
</gene>
<evidence type="ECO:0000259" key="3">
    <source>
        <dbReference type="Pfam" id="PF05065"/>
    </source>
</evidence>
<feature type="domain" description="Phage capsid-like C-terminal" evidence="3">
    <location>
        <begin position="102"/>
        <end position="367"/>
    </location>
</feature>
<dbReference type="Pfam" id="PF05065">
    <property type="entry name" value="Phage_capsid"/>
    <property type="match status" value="1"/>
</dbReference>
<dbReference type="NCBIfam" id="TIGR01554">
    <property type="entry name" value="major_cap_HK97"/>
    <property type="match status" value="1"/>
</dbReference>
<proteinExistence type="predicted"/>
<dbReference type="InterPro" id="IPR024455">
    <property type="entry name" value="Phage_capsid"/>
</dbReference>
<name>A0AAW8RCB7_CARDV</name>
<comment type="caution">
    <text evidence="4">The sequence shown here is derived from an EMBL/GenBank/DDBJ whole genome shotgun (WGS) entry which is preliminary data.</text>
</comment>
<evidence type="ECO:0000256" key="2">
    <source>
        <dbReference type="SAM" id="MobiDB-lite"/>
    </source>
</evidence>
<dbReference type="SUPFAM" id="SSF56563">
    <property type="entry name" value="Major capsid protein gp5"/>
    <property type="match status" value="1"/>
</dbReference>
<feature type="compositionally biased region" description="Basic and acidic residues" evidence="2">
    <location>
        <begin position="380"/>
        <end position="403"/>
    </location>
</feature>
<evidence type="ECO:0000313" key="4">
    <source>
        <dbReference type="EMBL" id="MDT1973781.1"/>
    </source>
</evidence>